<dbReference type="Pfam" id="PF20589">
    <property type="entry name" value="DUF6790"/>
    <property type="match status" value="1"/>
</dbReference>
<name>W4V2B2_9FIRM</name>
<accession>W4V2B2</accession>
<dbReference type="InterPro" id="IPR046740">
    <property type="entry name" value="DUF6790"/>
</dbReference>
<proteinExistence type="predicted"/>
<keyword evidence="1" id="KW-0472">Membrane</keyword>
<dbReference type="STRING" id="1294263.JCM21531_995"/>
<dbReference type="AlphaFoldDB" id="W4V2B2"/>
<evidence type="ECO:0000256" key="1">
    <source>
        <dbReference type="SAM" id="Phobius"/>
    </source>
</evidence>
<reference evidence="2" key="1">
    <citation type="journal article" date="2014" name="Genome Announc.">
        <title>Draft Genome Sequence of Clostridium straminisolvens Strain JCM 21531T, Isolated from a Cellulose-Degrading Bacterial Community.</title>
        <authorList>
            <person name="Yuki M."/>
            <person name="Oshima K."/>
            <person name="Suda W."/>
            <person name="Sakamoto M."/>
            <person name="Kitamura K."/>
            <person name="Iida T."/>
            <person name="Hattori M."/>
            <person name="Ohkuma M."/>
        </authorList>
    </citation>
    <scope>NUCLEOTIDE SEQUENCE [LARGE SCALE GENOMIC DNA]</scope>
    <source>
        <strain evidence="2">JCM 21531</strain>
    </source>
</reference>
<gene>
    <name evidence="2" type="ORF">JCM21531_995</name>
</gene>
<protein>
    <submittedName>
        <fullName evidence="2">Uncharacterized protein</fullName>
    </submittedName>
</protein>
<dbReference type="EMBL" id="BAVR01000008">
    <property type="protein sequence ID" value="GAE87610.1"/>
    <property type="molecule type" value="Genomic_DNA"/>
</dbReference>
<keyword evidence="3" id="KW-1185">Reference proteome</keyword>
<comment type="caution">
    <text evidence="2">The sequence shown here is derived from an EMBL/GenBank/DDBJ whole genome shotgun (WGS) entry which is preliminary data.</text>
</comment>
<keyword evidence="1" id="KW-0812">Transmembrane</keyword>
<organism evidence="2 3">
    <name type="scientific">Acetivibrio straminisolvens JCM 21531</name>
    <dbReference type="NCBI Taxonomy" id="1294263"/>
    <lineage>
        <taxon>Bacteria</taxon>
        <taxon>Bacillati</taxon>
        <taxon>Bacillota</taxon>
        <taxon>Clostridia</taxon>
        <taxon>Eubacteriales</taxon>
        <taxon>Oscillospiraceae</taxon>
        <taxon>Acetivibrio</taxon>
    </lineage>
</organism>
<dbReference type="Proteomes" id="UP000019109">
    <property type="component" value="Unassembled WGS sequence"/>
</dbReference>
<evidence type="ECO:0000313" key="3">
    <source>
        <dbReference type="Proteomes" id="UP000019109"/>
    </source>
</evidence>
<keyword evidence="1" id="KW-1133">Transmembrane helix</keyword>
<sequence>MWILVLIGAGVLSALVHLYVIGGFQAGISTIFEIIVLHQFIVTNGLIGVLGFYINVIKADDTAKSLGWPGGPFQIKYGFSQLVLGLWVYYPFGLKVRFGLEH</sequence>
<feature type="transmembrane region" description="Helical" evidence="1">
    <location>
        <begin position="34"/>
        <end position="54"/>
    </location>
</feature>
<evidence type="ECO:0000313" key="2">
    <source>
        <dbReference type="EMBL" id="GAE87610.1"/>
    </source>
</evidence>